<evidence type="ECO:0000256" key="11">
    <source>
        <dbReference type="ARBA" id="ARBA00031088"/>
    </source>
</evidence>
<dbReference type="EMBL" id="JRMW01000038">
    <property type="protein sequence ID" value="KGF03539.1"/>
    <property type="molecule type" value="Genomic_DNA"/>
</dbReference>
<dbReference type="PRINTS" id="PR02008">
    <property type="entry name" value="RCMTFAMILY"/>
</dbReference>
<dbReference type="eggNOG" id="COG0144">
    <property type="taxonomic scope" value="Bacteria"/>
</dbReference>
<dbReference type="InterPro" id="IPR001678">
    <property type="entry name" value="MeTrfase_RsmB-F_NOP2_dom"/>
</dbReference>
<keyword evidence="8 13" id="KW-0949">S-adenosyl-L-methionine</keyword>
<dbReference type="EC" id="2.1.1.176" evidence="3"/>
<evidence type="ECO:0000313" key="16">
    <source>
        <dbReference type="Proteomes" id="UP000029579"/>
    </source>
</evidence>
<dbReference type="OrthoDB" id="9810297at2"/>
<dbReference type="InterPro" id="IPR054728">
    <property type="entry name" value="RsmB-like_ferredoxin"/>
</dbReference>
<feature type="domain" description="SAM-dependent MTase RsmB/NOP-type" evidence="14">
    <location>
        <begin position="163"/>
        <end position="426"/>
    </location>
</feature>
<dbReference type="Pfam" id="PF22458">
    <property type="entry name" value="RsmF-B_ferredox"/>
    <property type="match status" value="1"/>
</dbReference>
<proteinExistence type="inferred from homology"/>
<dbReference type="SUPFAM" id="SSF48013">
    <property type="entry name" value="NusB-like"/>
    <property type="match status" value="1"/>
</dbReference>
<dbReference type="InterPro" id="IPR023267">
    <property type="entry name" value="RCMT"/>
</dbReference>
<keyword evidence="9 13" id="KW-0694">RNA-binding</keyword>
<comment type="catalytic activity">
    <reaction evidence="12">
        <text>cytidine(967) in 16S rRNA + S-adenosyl-L-methionine = 5-methylcytidine(967) in 16S rRNA + S-adenosyl-L-homocysteine + H(+)</text>
        <dbReference type="Rhea" id="RHEA:42748"/>
        <dbReference type="Rhea" id="RHEA-COMP:10219"/>
        <dbReference type="Rhea" id="RHEA-COMP:10220"/>
        <dbReference type="ChEBI" id="CHEBI:15378"/>
        <dbReference type="ChEBI" id="CHEBI:57856"/>
        <dbReference type="ChEBI" id="CHEBI:59789"/>
        <dbReference type="ChEBI" id="CHEBI:74483"/>
        <dbReference type="ChEBI" id="CHEBI:82748"/>
        <dbReference type="EC" id="2.1.1.176"/>
    </reaction>
</comment>
<evidence type="ECO:0000256" key="12">
    <source>
        <dbReference type="ARBA" id="ARBA00047283"/>
    </source>
</evidence>
<protein>
    <recommendedName>
        <fullName evidence="3">16S rRNA (cytosine(967)-C(5))-methyltransferase</fullName>
        <ecNumber evidence="3">2.1.1.176</ecNumber>
    </recommendedName>
    <alternativeName>
        <fullName evidence="10">16S rRNA m5C967 methyltransferase</fullName>
    </alternativeName>
    <alternativeName>
        <fullName evidence="11">rRNA (cytosine-C(5)-)-methyltransferase RsmB</fullName>
    </alternativeName>
</protein>
<evidence type="ECO:0000256" key="4">
    <source>
        <dbReference type="ARBA" id="ARBA00022490"/>
    </source>
</evidence>
<dbReference type="Gene3D" id="1.10.940.10">
    <property type="entry name" value="NusB-like"/>
    <property type="match status" value="1"/>
</dbReference>
<comment type="similarity">
    <text evidence="13">Belongs to the class I-like SAM-binding methyltransferase superfamily. RsmB/NOP family.</text>
</comment>
<keyword evidence="4" id="KW-0963">Cytoplasm</keyword>
<dbReference type="GO" id="GO:0003723">
    <property type="term" value="F:RNA binding"/>
    <property type="evidence" value="ECO:0007669"/>
    <property type="project" value="UniProtKB-UniRule"/>
</dbReference>
<comment type="subcellular location">
    <subcellularLocation>
        <location evidence="2">Cytoplasm</location>
    </subcellularLocation>
</comment>
<dbReference type="InterPro" id="IPR035926">
    <property type="entry name" value="NusB-like_sf"/>
</dbReference>
<dbReference type="eggNOG" id="COG0781">
    <property type="taxonomic scope" value="Bacteria"/>
</dbReference>
<evidence type="ECO:0000256" key="5">
    <source>
        <dbReference type="ARBA" id="ARBA00022552"/>
    </source>
</evidence>
<feature type="binding site" evidence="13">
    <location>
        <position position="304"/>
    </location>
    <ligand>
        <name>S-adenosyl-L-methionine</name>
        <dbReference type="ChEBI" id="CHEBI:59789"/>
    </ligand>
</feature>
<dbReference type="InterPro" id="IPR049560">
    <property type="entry name" value="MeTrfase_RsmB-F_NOP2_cat"/>
</dbReference>
<dbReference type="InterPro" id="IPR004573">
    <property type="entry name" value="rRNA_ssu_MeTfrase_B"/>
</dbReference>
<feature type="binding site" evidence="13">
    <location>
        <position position="322"/>
    </location>
    <ligand>
        <name>S-adenosyl-L-methionine</name>
        <dbReference type="ChEBI" id="CHEBI:59789"/>
    </ligand>
</feature>
<dbReference type="GO" id="GO:0006355">
    <property type="term" value="P:regulation of DNA-templated transcription"/>
    <property type="evidence" value="ECO:0007669"/>
    <property type="project" value="InterPro"/>
</dbReference>
<dbReference type="Pfam" id="PF01029">
    <property type="entry name" value="NusB"/>
    <property type="match status" value="1"/>
</dbReference>
<dbReference type="CDD" id="cd02440">
    <property type="entry name" value="AdoMet_MTases"/>
    <property type="match status" value="1"/>
</dbReference>
<evidence type="ECO:0000256" key="3">
    <source>
        <dbReference type="ARBA" id="ARBA00012140"/>
    </source>
</evidence>
<dbReference type="GO" id="GO:0005737">
    <property type="term" value="C:cytoplasm"/>
    <property type="evidence" value="ECO:0007669"/>
    <property type="project" value="UniProtKB-SubCell"/>
</dbReference>
<feature type="binding site" evidence="13">
    <location>
        <position position="277"/>
    </location>
    <ligand>
        <name>S-adenosyl-L-methionine</name>
        <dbReference type="ChEBI" id="CHEBI:59789"/>
    </ligand>
</feature>
<evidence type="ECO:0000256" key="13">
    <source>
        <dbReference type="PROSITE-ProRule" id="PRU01023"/>
    </source>
</evidence>
<dbReference type="AlphaFoldDB" id="A0A095Z4W6"/>
<evidence type="ECO:0000256" key="6">
    <source>
        <dbReference type="ARBA" id="ARBA00022603"/>
    </source>
</evidence>
<evidence type="ECO:0000259" key="14">
    <source>
        <dbReference type="PROSITE" id="PS51686"/>
    </source>
</evidence>
<dbReference type="PROSITE" id="PS51686">
    <property type="entry name" value="SAM_MT_RSMB_NOP"/>
    <property type="match status" value="1"/>
</dbReference>
<comment type="caution">
    <text evidence="15">The sequence shown here is derived from an EMBL/GenBank/DDBJ whole genome shotgun (WGS) entry which is preliminary data.</text>
</comment>
<dbReference type="InterPro" id="IPR006027">
    <property type="entry name" value="NusB_RsmB_TIM44"/>
</dbReference>
<reference evidence="15 16" key="1">
    <citation type="submission" date="2014-07" db="EMBL/GenBank/DDBJ databases">
        <authorList>
            <person name="McCorrison J."/>
            <person name="Sanka R."/>
            <person name="Torralba M."/>
            <person name="Gillis M."/>
            <person name="Haft D.H."/>
            <person name="Methe B."/>
            <person name="Sutton G."/>
            <person name="Nelson K.E."/>
        </authorList>
    </citation>
    <scope>NUCLEOTIDE SEQUENCE [LARGE SCALE GENOMIC DNA]</scope>
    <source>
        <strain evidence="15 16">S7-1-13</strain>
    </source>
</reference>
<evidence type="ECO:0000256" key="7">
    <source>
        <dbReference type="ARBA" id="ARBA00022679"/>
    </source>
</evidence>
<keyword evidence="6 13" id="KW-0489">Methyltransferase</keyword>
<organism evidence="15 16">
    <name type="scientific">Anaerococcus lactolyticus S7-1-13</name>
    <dbReference type="NCBI Taxonomy" id="1284686"/>
    <lineage>
        <taxon>Bacteria</taxon>
        <taxon>Bacillati</taxon>
        <taxon>Bacillota</taxon>
        <taxon>Tissierellia</taxon>
        <taxon>Tissierellales</taxon>
        <taxon>Peptoniphilaceae</taxon>
        <taxon>Anaerococcus</taxon>
    </lineage>
</organism>
<feature type="active site" description="Nucleophile" evidence="13">
    <location>
        <position position="375"/>
    </location>
</feature>
<evidence type="ECO:0000256" key="10">
    <source>
        <dbReference type="ARBA" id="ARBA00030399"/>
    </source>
</evidence>
<accession>A0A095Z4W6</accession>
<dbReference type="RefSeq" id="WP_037328288.1">
    <property type="nucleotide sequence ID" value="NZ_JRMW01000038.1"/>
</dbReference>
<dbReference type="Proteomes" id="UP000029579">
    <property type="component" value="Unassembled WGS sequence"/>
</dbReference>
<comment type="caution">
    <text evidence="13">Lacks conserved residue(s) required for the propagation of feature annotation.</text>
</comment>
<dbReference type="InterPro" id="IPR029063">
    <property type="entry name" value="SAM-dependent_MTases_sf"/>
</dbReference>
<keyword evidence="5" id="KW-0698">rRNA processing</keyword>
<dbReference type="Pfam" id="PF01189">
    <property type="entry name" value="Methyltr_RsmB-F"/>
    <property type="match status" value="1"/>
</dbReference>
<evidence type="ECO:0000256" key="8">
    <source>
        <dbReference type="ARBA" id="ARBA00022691"/>
    </source>
</evidence>
<evidence type="ECO:0000256" key="9">
    <source>
        <dbReference type="ARBA" id="ARBA00022884"/>
    </source>
</evidence>
<dbReference type="PANTHER" id="PTHR22807">
    <property type="entry name" value="NOP2 YEAST -RELATED NOL1/NOP2/FMU SUN DOMAIN-CONTAINING"/>
    <property type="match status" value="1"/>
</dbReference>
<name>A0A095Z4W6_9FIRM</name>
<gene>
    <name evidence="15" type="ORF">HMPREF1630_06975</name>
</gene>
<dbReference type="Gene3D" id="3.30.70.1170">
    <property type="entry name" value="Sun protein, domain 3"/>
    <property type="match status" value="1"/>
</dbReference>
<dbReference type="GO" id="GO:0008649">
    <property type="term" value="F:rRNA methyltransferase activity"/>
    <property type="evidence" value="ECO:0007669"/>
    <property type="project" value="InterPro"/>
</dbReference>
<evidence type="ECO:0000313" key="15">
    <source>
        <dbReference type="EMBL" id="KGF03539.1"/>
    </source>
</evidence>
<evidence type="ECO:0000256" key="2">
    <source>
        <dbReference type="ARBA" id="ARBA00004496"/>
    </source>
</evidence>
<dbReference type="SUPFAM" id="SSF53335">
    <property type="entry name" value="S-adenosyl-L-methionine-dependent methyltransferases"/>
    <property type="match status" value="1"/>
</dbReference>
<keyword evidence="7 13" id="KW-0808">Transferase</keyword>
<comment type="function">
    <text evidence="1">Specifically methylates the cytosine at position 967 (m5C967) of 16S rRNA.</text>
</comment>
<dbReference type="PANTHER" id="PTHR22807:SF53">
    <property type="entry name" value="RIBOSOMAL RNA SMALL SUBUNIT METHYLTRANSFERASE B-RELATED"/>
    <property type="match status" value="1"/>
</dbReference>
<dbReference type="Gene3D" id="3.40.50.150">
    <property type="entry name" value="Vaccinia Virus protein VP39"/>
    <property type="match status" value="1"/>
</dbReference>
<evidence type="ECO:0000256" key="1">
    <source>
        <dbReference type="ARBA" id="ARBA00002724"/>
    </source>
</evidence>
<dbReference type="NCBIfam" id="TIGR00563">
    <property type="entry name" value="rsmB"/>
    <property type="match status" value="1"/>
</dbReference>
<dbReference type="NCBIfam" id="NF011494">
    <property type="entry name" value="PRK14902.1"/>
    <property type="match status" value="1"/>
</dbReference>
<sequence>MNDLAIIFNILRRVIYEDEKSSDMINSYAAKANNLSLITRTVYGVLENKIYIDYMIRKLSDVRLKKIHKHVLLILEIGIYNIHFLETKDYATVDKLVDLTKEKNKRTTGFVNAILRSFIRDEKEIAKIYETDDIKSLSIRYSFPEEITRYIHDFYGMDYTKAYLRDAGRIRDLAIRVNTLKISREDLRKVLLNAGFEIEDGKISPNSLLVKNPAGLASYEAFKDGLFTIQQEASMKAVEVLAPKENSKILDLCAAPGTKTTYLAEFTKNTGKIIANDISKAKNKLILENIQRLALENISLTNYDASTFVSAFENEFDFCLVDAPCSGLGVVGRKPEIRYNRNKETIVRLADLQKDILVNAIKYVKKGGYLVYSTCTLGPLENRNNFKFLMDNKDLELIQIDGQDFIEYKSFEANTDGFFISKFRKIND</sequence>